<dbReference type="InterPro" id="IPR008930">
    <property type="entry name" value="Terpenoid_cyclase/PrenylTrfase"/>
</dbReference>
<feature type="transmembrane region" description="Helical" evidence="5">
    <location>
        <begin position="77"/>
        <end position="94"/>
    </location>
</feature>
<keyword evidence="3" id="KW-0413">Isomerase</keyword>
<evidence type="ECO:0000313" key="8">
    <source>
        <dbReference type="EMBL" id="CAJ1958394.1"/>
    </source>
</evidence>
<dbReference type="GO" id="GO:0016104">
    <property type="term" value="P:triterpenoid biosynthetic process"/>
    <property type="evidence" value="ECO:0007669"/>
    <property type="project" value="InterPro"/>
</dbReference>
<dbReference type="NCBIfam" id="TIGR01787">
    <property type="entry name" value="squalene_cyclas"/>
    <property type="match status" value="1"/>
</dbReference>
<feature type="region of interest" description="Disordered" evidence="4">
    <location>
        <begin position="180"/>
        <end position="202"/>
    </location>
</feature>
<keyword evidence="5" id="KW-1133">Transmembrane helix</keyword>
<evidence type="ECO:0000256" key="2">
    <source>
        <dbReference type="ARBA" id="ARBA00022737"/>
    </source>
</evidence>
<comment type="caution">
    <text evidence="8">The sequence shown here is derived from an EMBL/GenBank/DDBJ whole genome shotgun (WGS) entry which is preliminary data.</text>
</comment>
<dbReference type="SFLD" id="SFLDG01016">
    <property type="entry name" value="Prenyltransferase_Like_2"/>
    <property type="match status" value="1"/>
</dbReference>
<evidence type="ECO:0000256" key="3">
    <source>
        <dbReference type="ARBA" id="ARBA00023235"/>
    </source>
</evidence>
<feature type="domain" description="Squalene cyclase C-terminal" evidence="6">
    <location>
        <begin position="589"/>
        <end position="944"/>
    </location>
</feature>
<dbReference type="CDD" id="cd02892">
    <property type="entry name" value="SQCY_1"/>
    <property type="match status" value="1"/>
</dbReference>
<proteinExistence type="inferred from homology"/>
<dbReference type="InterPro" id="IPR018333">
    <property type="entry name" value="Squalene_cyclase"/>
</dbReference>
<keyword evidence="5" id="KW-0472">Membrane</keyword>
<dbReference type="EMBL" id="CAKOGP040001976">
    <property type="protein sequence ID" value="CAJ1958394.1"/>
    <property type="molecule type" value="Genomic_DNA"/>
</dbReference>
<dbReference type="FunFam" id="1.50.10.20:FF:000002">
    <property type="entry name" value="Terpene cyclase/mutase family member"/>
    <property type="match status" value="1"/>
</dbReference>
<dbReference type="GO" id="GO:0005811">
    <property type="term" value="C:lipid droplet"/>
    <property type="evidence" value="ECO:0007669"/>
    <property type="project" value="InterPro"/>
</dbReference>
<reference evidence="8" key="1">
    <citation type="submission" date="2023-08" db="EMBL/GenBank/DDBJ databases">
        <authorList>
            <person name="Audoor S."/>
            <person name="Bilcke G."/>
        </authorList>
    </citation>
    <scope>NUCLEOTIDE SEQUENCE</scope>
</reference>
<feature type="domain" description="Squalene cyclase N-terminal" evidence="7">
    <location>
        <begin position="315"/>
        <end position="578"/>
    </location>
</feature>
<accession>A0AAD2JKJ3</accession>
<dbReference type="GO" id="GO:0031559">
    <property type="term" value="F:oxidosqualene cyclase activity"/>
    <property type="evidence" value="ECO:0007669"/>
    <property type="project" value="UniProtKB-ARBA"/>
</dbReference>
<evidence type="ECO:0000256" key="1">
    <source>
        <dbReference type="ARBA" id="ARBA00009755"/>
    </source>
</evidence>
<keyword evidence="9" id="KW-1185">Reference proteome</keyword>
<keyword evidence="2" id="KW-0677">Repeat</keyword>
<evidence type="ECO:0000313" key="9">
    <source>
        <dbReference type="Proteomes" id="UP001295423"/>
    </source>
</evidence>
<comment type="similarity">
    <text evidence="1">Belongs to the terpene cyclase/mutase family.</text>
</comment>
<evidence type="ECO:0008006" key="10">
    <source>
        <dbReference type="Google" id="ProtNLM"/>
    </source>
</evidence>
<evidence type="ECO:0000256" key="5">
    <source>
        <dbReference type="SAM" id="Phobius"/>
    </source>
</evidence>
<evidence type="ECO:0000259" key="7">
    <source>
        <dbReference type="Pfam" id="PF13249"/>
    </source>
</evidence>
<dbReference type="SUPFAM" id="SSF48239">
    <property type="entry name" value="Terpenoid cyclases/Protein prenyltransferases"/>
    <property type="match status" value="2"/>
</dbReference>
<feature type="transmembrane region" description="Helical" evidence="5">
    <location>
        <begin position="12"/>
        <end position="32"/>
    </location>
</feature>
<evidence type="ECO:0000259" key="6">
    <source>
        <dbReference type="Pfam" id="PF13243"/>
    </source>
</evidence>
<keyword evidence="5" id="KW-0812">Transmembrane</keyword>
<dbReference type="PANTHER" id="PTHR11764">
    <property type="entry name" value="TERPENE CYCLASE/MUTASE FAMILY MEMBER"/>
    <property type="match status" value="1"/>
</dbReference>
<gene>
    <name evidence="8" type="ORF">CYCCA115_LOCUS17164</name>
</gene>
<dbReference type="Pfam" id="PF13249">
    <property type="entry name" value="SQHop_cyclase_N"/>
    <property type="match status" value="1"/>
</dbReference>
<feature type="transmembrane region" description="Helical" evidence="5">
    <location>
        <begin position="106"/>
        <end position="127"/>
    </location>
</feature>
<dbReference type="Proteomes" id="UP001295423">
    <property type="component" value="Unassembled WGS sequence"/>
</dbReference>
<name>A0AAD2JKJ3_9STRA</name>
<protein>
    <recommendedName>
        <fullName evidence="10">Terpene cyclase/mutase family member</fullName>
    </recommendedName>
</protein>
<sequence>MTEDRIQIALGLIGWSSVMVLSALAMATGLAATPLDQLGMRPNGSCLWSWLYHHFVDSVGVGGYDAIQGALAPPLRLNFHMAGVLLLWASFVYFSDQQYGECVFSLPLSIWWSGLHSMCLYTLYFFVLNHLMDGVSVPGGPRASKIQRQPIWDDRLTTLDDEDKEKWKCMVAEESHEDTETKFPGKKLTGEPSGRQIWSRATTSASNHDKEKLIQEMALGGRSYSGFNPSKNPNSSDVIFRAHQIRKYLSIDGNVPPPATPPKSIQDCTRKAAHFYSMLQCSDGHFAADYGGPHFLMPGLVIAWYIMGKPSSCLNNDQIKLLKHYILVHQQSDGGWGTHIESPPTMFGSTLMYVAMRLLGVPKDDPAAVRGRKFLKENGGVLYTSSWSKFYLCLLGLMDWRGHNSVPPEMWLLPNWFPFHPGRMWCHARMVYLPMGYLYGSQFVYEDAETDATIQSLRSELYCENYINISWVKTRHWVSPLDDYSPIPLMMKTMQNLLACYENWDIFQPFKRFFREKGIKFSLKYIHAEDKQTNYIDIGPVNKVLNMISHYHATGNDLNDPTVVDHMMRVQDYLWIAEDGMKMQGYNGSQCWDTSFCAQALFEANLLDEFPGVSRKIWNYLERTQILSTEVSQSSPAYKYEANEYRNMYYRHISEGGWPFSTSAHGWPISDCTSEGLKAVLCLLRTKCIQDSLKDKRIVCISEQRLYKAINVLLTYQNEDGGWATYENNRGWGWYEQLNPSEVFGDIMIDYSYVECSMATLTALVDFREMYPHHRPNDIQQSINKGHSFLKSVQREDGSWYGSWACCFTYGTFFGIEGLVKCGESLDSTAIVRACKFLLQHQRKNGGWGEDFTSCYDKDYAKNGMKRYGDEGSGVVNTAWALLGLSIAKYDDVDAIRRGVQYLMKRQLPSGDWPQEGISGVFNRSVGITYTAYRNVFPIWALGRCYAVYGNVFNETE</sequence>
<dbReference type="InterPro" id="IPR032697">
    <property type="entry name" value="SQ_cyclase_N"/>
</dbReference>
<dbReference type="Pfam" id="PF13243">
    <property type="entry name" value="SQHop_cyclase_C"/>
    <property type="match status" value="1"/>
</dbReference>
<organism evidence="8 9">
    <name type="scientific">Cylindrotheca closterium</name>
    <dbReference type="NCBI Taxonomy" id="2856"/>
    <lineage>
        <taxon>Eukaryota</taxon>
        <taxon>Sar</taxon>
        <taxon>Stramenopiles</taxon>
        <taxon>Ochrophyta</taxon>
        <taxon>Bacillariophyta</taxon>
        <taxon>Bacillariophyceae</taxon>
        <taxon>Bacillariophycidae</taxon>
        <taxon>Bacillariales</taxon>
        <taxon>Bacillariaceae</taxon>
        <taxon>Cylindrotheca</taxon>
    </lineage>
</organism>
<dbReference type="PANTHER" id="PTHR11764:SF20">
    <property type="entry name" value="LANOSTEROL SYNTHASE"/>
    <property type="match status" value="1"/>
</dbReference>
<evidence type="ECO:0000256" key="4">
    <source>
        <dbReference type="SAM" id="MobiDB-lite"/>
    </source>
</evidence>
<dbReference type="InterPro" id="IPR032696">
    <property type="entry name" value="SQ_cyclase_C"/>
</dbReference>
<dbReference type="AlphaFoldDB" id="A0AAD2JKJ3"/>
<dbReference type="Gene3D" id="1.50.10.20">
    <property type="match status" value="2"/>
</dbReference>